<name>A0A3G6IW53_9CORY</name>
<proteinExistence type="predicted"/>
<dbReference type="AlphaFoldDB" id="A0A3G6IW53"/>
<reference evidence="2 3" key="1">
    <citation type="submission" date="2018-11" db="EMBL/GenBank/DDBJ databases">
        <authorList>
            <person name="Kleinhagauer T."/>
            <person name="Glaeser S.P."/>
            <person name="Spergser J."/>
            <person name="Ruckert C."/>
            <person name="Kaempfer P."/>
            <person name="Busse H.-J."/>
        </authorList>
    </citation>
    <scope>NUCLEOTIDE SEQUENCE [LARGE SCALE GENOMIC DNA]</scope>
    <source>
        <strain evidence="2 3">812CH</strain>
    </source>
</reference>
<evidence type="ECO:0000313" key="2">
    <source>
        <dbReference type="EMBL" id="AZA09877.1"/>
    </source>
</evidence>
<sequence>MRDVWVALLLAVVVYFTNWALYRNGVISQNASSTINFLLVIACASYGFFRKK</sequence>
<dbReference type="Proteomes" id="UP000271426">
    <property type="component" value="Chromosome"/>
</dbReference>
<keyword evidence="1" id="KW-0472">Membrane</keyword>
<gene>
    <name evidence="2" type="ORF">CPPEL_08870</name>
</gene>
<evidence type="ECO:0000256" key="1">
    <source>
        <dbReference type="SAM" id="Phobius"/>
    </source>
</evidence>
<keyword evidence="3" id="KW-1185">Reference proteome</keyword>
<dbReference type="KEGG" id="cpso:CPPEL_08870"/>
<keyword evidence="1" id="KW-1133">Transmembrane helix</keyword>
<feature type="transmembrane region" description="Helical" evidence="1">
    <location>
        <begin position="30"/>
        <end position="49"/>
    </location>
</feature>
<keyword evidence="1" id="KW-0812">Transmembrane</keyword>
<organism evidence="2 3">
    <name type="scientific">Corynebacterium pseudopelargi</name>
    <dbReference type="NCBI Taxonomy" id="2080757"/>
    <lineage>
        <taxon>Bacteria</taxon>
        <taxon>Bacillati</taxon>
        <taxon>Actinomycetota</taxon>
        <taxon>Actinomycetes</taxon>
        <taxon>Mycobacteriales</taxon>
        <taxon>Corynebacteriaceae</taxon>
        <taxon>Corynebacterium</taxon>
    </lineage>
</organism>
<protein>
    <submittedName>
        <fullName evidence="2">Uncharacterized protein</fullName>
    </submittedName>
</protein>
<evidence type="ECO:0000313" key="3">
    <source>
        <dbReference type="Proteomes" id="UP000271426"/>
    </source>
</evidence>
<accession>A0A3G6IW53</accession>
<dbReference type="EMBL" id="CP033898">
    <property type="protein sequence ID" value="AZA09877.1"/>
    <property type="molecule type" value="Genomic_DNA"/>
</dbReference>